<dbReference type="PANTHER" id="PTHR21310:SF37">
    <property type="entry name" value="AMINOGLYCOSIDE PHOSPHOTRANSFERASE DOMAIN-CONTAINING PROTEIN"/>
    <property type="match status" value="1"/>
</dbReference>
<dbReference type="AlphaFoldDB" id="A0A0L0NDU1"/>
<evidence type="ECO:0008006" key="4">
    <source>
        <dbReference type="Google" id="ProtNLM"/>
    </source>
</evidence>
<dbReference type="OrthoDB" id="3645574at2759"/>
<dbReference type="InterPro" id="IPR011009">
    <property type="entry name" value="Kinase-like_dom_sf"/>
</dbReference>
<proteinExistence type="predicted"/>
<evidence type="ECO:0000313" key="2">
    <source>
        <dbReference type="EMBL" id="KND92342.1"/>
    </source>
</evidence>
<keyword evidence="3" id="KW-1185">Reference proteome</keyword>
<comment type="caution">
    <text evidence="2">The sequence shown here is derived from an EMBL/GenBank/DDBJ whole genome shotgun (WGS) entry which is preliminary data.</text>
</comment>
<dbReference type="Proteomes" id="UP000036947">
    <property type="component" value="Unassembled WGS sequence"/>
</dbReference>
<gene>
    <name evidence="2" type="ORF">TOPH_02948</name>
</gene>
<dbReference type="SUPFAM" id="SSF56112">
    <property type="entry name" value="Protein kinase-like (PK-like)"/>
    <property type="match status" value="1"/>
</dbReference>
<sequence>MEDPPVLKTLRGQVDVDKALADDDNVLAQLRYPEQKKQFWGSLAARKAEIEAIVRAQLGIDWCHLCVMEIWKSGSFNVVMPLLVRGQKTAYFRLPLPYKAGEAEAPGNLDEKLRAEIATYIWLQEHCPDVPIPTLHGFGLSDGSSYTHPSNTPFVMRKMWEVWRWILSLLGRPVPTRYVRRRFRNPLESGYLILSQAEGDMLALSWEDHRHDKSYRERLFRGLANVAISMNRTPLPRIGSFIFNTNGCITLSNRPLDLHFQMLENEGIPSGIPRQRTYAAVESYISDLLSFQDSKILNQPNAIHNKNDGECQLAALTALRAIMHKFIRPEYREWPFFYTLSDLHQCNIFVDDQWNVQTIIDLEWAYSKPIEMQLPPYWLTSRSVDSFYDDEAIAEYETVLNEYFDIYEAEEKRRNGFLLRGPTMRHVWESGSFWYFQAVSVPKGMYNLFSRHVQPRFNKQHYTMDIFNEVFFWYWGFGAQEVINKKLEDKADYLVRLRAAYGCETEDVASSITPQEQTASAQDGQSGSATQDIAPSVTSQEQTPSAPGSAMEDVASSVTPQEQTPSAPQDGQSESPISDPKM</sequence>
<evidence type="ECO:0000313" key="3">
    <source>
        <dbReference type="Proteomes" id="UP000036947"/>
    </source>
</evidence>
<dbReference type="STRING" id="1163406.A0A0L0NDU1"/>
<feature type="region of interest" description="Disordered" evidence="1">
    <location>
        <begin position="507"/>
        <end position="582"/>
    </location>
</feature>
<reference evidence="2 3" key="1">
    <citation type="journal article" date="2015" name="BMC Genomics">
        <title>The genome of the truffle-parasite Tolypocladium ophioglossoides and the evolution of antifungal peptaibiotics.</title>
        <authorList>
            <person name="Quandt C.A."/>
            <person name="Bushley K.E."/>
            <person name="Spatafora J.W."/>
        </authorList>
    </citation>
    <scope>NUCLEOTIDE SEQUENCE [LARGE SCALE GENOMIC DNA]</scope>
    <source>
        <strain evidence="2 3">CBS 100239</strain>
    </source>
</reference>
<evidence type="ECO:0000256" key="1">
    <source>
        <dbReference type="SAM" id="MobiDB-lite"/>
    </source>
</evidence>
<dbReference type="EMBL" id="LFRF01000006">
    <property type="protein sequence ID" value="KND92342.1"/>
    <property type="molecule type" value="Genomic_DNA"/>
</dbReference>
<accession>A0A0L0NDU1</accession>
<organism evidence="2 3">
    <name type="scientific">Tolypocladium ophioglossoides (strain CBS 100239)</name>
    <name type="common">Snaketongue truffleclub</name>
    <name type="synonym">Elaphocordyceps ophioglossoides</name>
    <dbReference type="NCBI Taxonomy" id="1163406"/>
    <lineage>
        <taxon>Eukaryota</taxon>
        <taxon>Fungi</taxon>
        <taxon>Dikarya</taxon>
        <taxon>Ascomycota</taxon>
        <taxon>Pezizomycotina</taxon>
        <taxon>Sordariomycetes</taxon>
        <taxon>Hypocreomycetidae</taxon>
        <taxon>Hypocreales</taxon>
        <taxon>Ophiocordycipitaceae</taxon>
        <taxon>Tolypocladium</taxon>
    </lineage>
</organism>
<feature type="compositionally biased region" description="Polar residues" evidence="1">
    <location>
        <begin position="508"/>
        <end position="546"/>
    </location>
</feature>
<name>A0A0L0NDU1_TOLOC</name>
<feature type="compositionally biased region" description="Polar residues" evidence="1">
    <location>
        <begin position="556"/>
        <end position="576"/>
    </location>
</feature>
<protein>
    <recommendedName>
        <fullName evidence="4">Aminoglycoside phosphotransferase domain-containing protein</fullName>
    </recommendedName>
</protein>
<dbReference type="PANTHER" id="PTHR21310">
    <property type="entry name" value="AMINOGLYCOSIDE PHOSPHOTRANSFERASE-RELATED-RELATED"/>
    <property type="match status" value="1"/>
</dbReference>
<dbReference type="InterPro" id="IPR051678">
    <property type="entry name" value="AGP_Transferase"/>
</dbReference>